<accession>A0A7J9FU40</accession>
<protein>
    <submittedName>
        <fullName evidence="1">Uncharacterized protein</fullName>
    </submittedName>
</protein>
<dbReference type="EMBL" id="JABEZW010228241">
    <property type="protein sequence ID" value="MBA0788671.1"/>
    <property type="molecule type" value="Genomic_DNA"/>
</dbReference>
<evidence type="ECO:0000313" key="1">
    <source>
        <dbReference type="EMBL" id="MBA0788671.1"/>
    </source>
</evidence>
<keyword evidence="2" id="KW-1185">Reference proteome</keyword>
<comment type="caution">
    <text evidence="1">The sequence shown here is derived from an EMBL/GenBank/DDBJ whole genome shotgun (WGS) entry which is preliminary data.</text>
</comment>
<organism evidence="1 2">
    <name type="scientific">Gossypium trilobum</name>
    <dbReference type="NCBI Taxonomy" id="34281"/>
    <lineage>
        <taxon>Eukaryota</taxon>
        <taxon>Viridiplantae</taxon>
        <taxon>Streptophyta</taxon>
        <taxon>Embryophyta</taxon>
        <taxon>Tracheophyta</taxon>
        <taxon>Spermatophyta</taxon>
        <taxon>Magnoliopsida</taxon>
        <taxon>eudicotyledons</taxon>
        <taxon>Gunneridae</taxon>
        <taxon>Pentapetalae</taxon>
        <taxon>rosids</taxon>
        <taxon>malvids</taxon>
        <taxon>Malvales</taxon>
        <taxon>Malvaceae</taxon>
        <taxon>Malvoideae</taxon>
        <taxon>Gossypium</taxon>
    </lineage>
</organism>
<dbReference type="Proteomes" id="UP000593568">
    <property type="component" value="Unassembled WGS sequence"/>
</dbReference>
<dbReference type="AlphaFoldDB" id="A0A7J9FU40"/>
<sequence>MMLNGKLIGWCPTRSYIDAGTLTGSLYLEFGELSDIPHYSMIITRERFEKCLTLESKFTGRKYLL</sequence>
<gene>
    <name evidence="1" type="ORF">Gotri_025907</name>
</gene>
<name>A0A7J9FU40_9ROSI</name>
<evidence type="ECO:0000313" key="2">
    <source>
        <dbReference type="Proteomes" id="UP000593568"/>
    </source>
</evidence>
<reference evidence="1 2" key="1">
    <citation type="journal article" date="2019" name="Genome Biol. Evol.">
        <title>Insights into the evolution of the New World diploid cottons (Gossypium, subgenus Houzingenia) based on genome sequencing.</title>
        <authorList>
            <person name="Grover C.E."/>
            <person name="Arick M.A. 2nd"/>
            <person name="Thrash A."/>
            <person name="Conover J.L."/>
            <person name="Sanders W.S."/>
            <person name="Peterson D.G."/>
            <person name="Frelichowski J.E."/>
            <person name="Scheffler J.A."/>
            <person name="Scheffler B.E."/>
            <person name="Wendel J.F."/>
        </authorList>
    </citation>
    <scope>NUCLEOTIDE SEQUENCE [LARGE SCALE GENOMIC DNA]</scope>
    <source>
        <strain evidence="1">8</strain>
        <tissue evidence="1">Leaf</tissue>
    </source>
</reference>
<proteinExistence type="predicted"/>